<feature type="domain" description="Resolvase/invertase-type recombinase catalytic" evidence="7">
    <location>
        <begin position="16"/>
        <end position="163"/>
    </location>
</feature>
<dbReference type="PANTHER" id="PTHR30461">
    <property type="entry name" value="DNA-INVERTASE FROM LAMBDOID PROPHAGE"/>
    <property type="match status" value="1"/>
</dbReference>
<evidence type="ECO:0000256" key="4">
    <source>
        <dbReference type="PIRSR" id="PIRSR606118-50"/>
    </source>
</evidence>
<organism evidence="9 10">
    <name type="scientific">Candidatus Andersenbacteria bacterium RIFCSPHIGHO2_12_FULL_45_11b</name>
    <dbReference type="NCBI Taxonomy" id="1797282"/>
    <lineage>
        <taxon>Bacteria</taxon>
        <taxon>Candidatus Anderseniibacteriota</taxon>
    </lineage>
</organism>
<accession>A0A1G1X6P9</accession>
<dbReference type="Pfam" id="PF07508">
    <property type="entry name" value="Recombinase"/>
    <property type="match status" value="1"/>
</dbReference>
<dbReference type="CDD" id="cd00338">
    <property type="entry name" value="Ser_Recombinase"/>
    <property type="match status" value="1"/>
</dbReference>
<comment type="caution">
    <text evidence="9">The sequence shown here is derived from an EMBL/GenBank/DDBJ whole genome shotgun (WGS) entry which is preliminary data.</text>
</comment>
<feature type="domain" description="Recombinase" evidence="8">
    <location>
        <begin position="170"/>
        <end position="318"/>
    </location>
</feature>
<keyword evidence="2" id="KW-0238">DNA-binding</keyword>
<dbReference type="InterPro" id="IPR050639">
    <property type="entry name" value="SSR_resolvase"/>
</dbReference>
<evidence type="ECO:0000256" key="3">
    <source>
        <dbReference type="ARBA" id="ARBA00023172"/>
    </source>
</evidence>
<dbReference type="SMART" id="SM00857">
    <property type="entry name" value="Resolvase"/>
    <property type="match status" value="1"/>
</dbReference>
<dbReference type="GO" id="GO:0015074">
    <property type="term" value="P:DNA integration"/>
    <property type="evidence" value="ECO:0007669"/>
    <property type="project" value="UniProtKB-KW"/>
</dbReference>
<keyword evidence="3" id="KW-0233">DNA recombination</keyword>
<dbReference type="InterPro" id="IPR038109">
    <property type="entry name" value="DNA_bind_recomb_sf"/>
</dbReference>
<dbReference type="InterPro" id="IPR011109">
    <property type="entry name" value="DNA_bind_recombinase_dom"/>
</dbReference>
<evidence type="ECO:0000259" key="7">
    <source>
        <dbReference type="PROSITE" id="PS51736"/>
    </source>
</evidence>
<evidence type="ECO:0008006" key="11">
    <source>
        <dbReference type="Google" id="ProtNLM"/>
    </source>
</evidence>
<dbReference type="InterPro" id="IPR036162">
    <property type="entry name" value="Resolvase-like_N_sf"/>
</dbReference>
<evidence type="ECO:0000256" key="1">
    <source>
        <dbReference type="ARBA" id="ARBA00022908"/>
    </source>
</evidence>
<keyword evidence="1" id="KW-0229">DNA integration</keyword>
<evidence type="ECO:0000256" key="2">
    <source>
        <dbReference type="ARBA" id="ARBA00023125"/>
    </source>
</evidence>
<dbReference type="InterPro" id="IPR006118">
    <property type="entry name" value="Recombinase_CS"/>
</dbReference>
<evidence type="ECO:0000313" key="9">
    <source>
        <dbReference type="EMBL" id="OGY35678.1"/>
    </source>
</evidence>
<dbReference type="Proteomes" id="UP000177941">
    <property type="component" value="Unassembled WGS sequence"/>
</dbReference>
<dbReference type="SUPFAM" id="SSF53041">
    <property type="entry name" value="Resolvase-like"/>
    <property type="match status" value="1"/>
</dbReference>
<dbReference type="PANTHER" id="PTHR30461:SF23">
    <property type="entry name" value="DNA RECOMBINASE-RELATED"/>
    <property type="match status" value="1"/>
</dbReference>
<sequence length="559" mass="64770">MTTSPNIDTESKKSRVAALYARVSTARQEKEATVESQIEEIKDRISGDGHTLSETNTFVDDGWTGTMLERPELDKMRDAAASGRFQILYVYDRGRLSRELYQQEVVINELKDKWVDFISLHDAPADTPEQKVLQMMQGVFHQYERIKIAERFRRGKLYKAKTTVINGHALYGYEIVRIPSKTNEQREEIRKYIVSEDEAEIIRKIYEWFTEEDIGKREITRRLYQQGILSPKGKKRWGKGTLNRILSCDTYAKGVIYYNKSEAVQPKKPRKHEKYKKFKKSSRIMKPYDKWIPYEVPPIIDEETYGKSLKKLDYNKKYATKNRKNEYLLSGLVWCECGSKRVGDPGGNGNLYYRCADRIYKFPIESNCTSAGVNARALEPVLWEAFVKYLANPSTLKAYARTWLESQSQRNHVAEAETERIQAKVKRIQEEEERYNKAYGAGAVTLEQLQSLKRETSALIKRYKTQISQIEAGKKLYGKITSAQVNALYKEAQSVLQSLNIADKKKVLRDSVDKIIVAGRKSVEVWIHLPTKKFTSVKEGLYVEGRNRRPAKRWEIDAV</sequence>
<reference evidence="9 10" key="1">
    <citation type="journal article" date="2016" name="Nat. Commun.">
        <title>Thousands of microbial genomes shed light on interconnected biogeochemical processes in an aquifer system.</title>
        <authorList>
            <person name="Anantharaman K."/>
            <person name="Brown C.T."/>
            <person name="Hug L.A."/>
            <person name="Sharon I."/>
            <person name="Castelle C.J."/>
            <person name="Probst A.J."/>
            <person name="Thomas B.C."/>
            <person name="Singh A."/>
            <person name="Wilkins M.J."/>
            <person name="Karaoz U."/>
            <person name="Brodie E.L."/>
            <person name="Williams K.H."/>
            <person name="Hubbard S.S."/>
            <person name="Banfield J.F."/>
        </authorList>
    </citation>
    <scope>NUCLEOTIDE SEQUENCE [LARGE SCALE GENOMIC DNA]</scope>
</reference>
<dbReference type="Pfam" id="PF13408">
    <property type="entry name" value="Zn_ribbon_recom"/>
    <property type="match status" value="1"/>
</dbReference>
<keyword evidence="6" id="KW-0175">Coiled coil</keyword>
<dbReference type="GO" id="GO:0003677">
    <property type="term" value="F:DNA binding"/>
    <property type="evidence" value="ECO:0007669"/>
    <property type="project" value="UniProtKB-KW"/>
</dbReference>
<dbReference type="InterPro" id="IPR025827">
    <property type="entry name" value="Zn_ribbon_recom_dom"/>
</dbReference>
<dbReference type="PROSITE" id="PS51737">
    <property type="entry name" value="RECOMBINASE_DNA_BIND"/>
    <property type="match status" value="1"/>
</dbReference>
<dbReference type="Gene3D" id="3.40.50.1390">
    <property type="entry name" value="Resolvase, N-terminal catalytic domain"/>
    <property type="match status" value="1"/>
</dbReference>
<feature type="active site" description="O-(5'-phospho-DNA)-serine intermediate" evidence="4 5">
    <location>
        <position position="24"/>
    </location>
</feature>
<dbReference type="InterPro" id="IPR006119">
    <property type="entry name" value="Resolv_N"/>
</dbReference>
<dbReference type="Gene3D" id="3.90.1750.20">
    <property type="entry name" value="Putative Large Serine Recombinase, Chain B, Domain 2"/>
    <property type="match status" value="1"/>
</dbReference>
<proteinExistence type="predicted"/>
<feature type="coiled-coil region" evidence="6">
    <location>
        <begin position="411"/>
        <end position="466"/>
    </location>
</feature>
<protein>
    <recommendedName>
        <fullName evidence="11">Recombinase domain-containing protein</fullName>
    </recommendedName>
</protein>
<dbReference type="EMBL" id="MHHS01000047">
    <property type="protein sequence ID" value="OGY35678.1"/>
    <property type="molecule type" value="Genomic_DNA"/>
</dbReference>
<dbReference type="GO" id="GO:0000150">
    <property type="term" value="F:DNA strand exchange activity"/>
    <property type="evidence" value="ECO:0007669"/>
    <property type="project" value="InterPro"/>
</dbReference>
<gene>
    <name evidence="9" type="ORF">A3E36_00070</name>
</gene>
<name>A0A1G1X6P9_9BACT</name>
<evidence type="ECO:0000256" key="5">
    <source>
        <dbReference type="PROSITE-ProRule" id="PRU10137"/>
    </source>
</evidence>
<evidence type="ECO:0000313" key="10">
    <source>
        <dbReference type="Proteomes" id="UP000177941"/>
    </source>
</evidence>
<dbReference type="PROSITE" id="PS51736">
    <property type="entry name" value="RECOMBINASES_3"/>
    <property type="match status" value="1"/>
</dbReference>
<evidence type="ECO:0000259" key="8">
    <source>
        <dbReference type="PROSITE" id="PS51737"/>
    </source>
</evidence>
<dbReference type="Pfam" id="PF00239">
    <property type="entry name" value="Resolvase"/>
    <property type="match status" value="1"/>
</dbReference>
<evidence type="ECO:0000256" key="6">
    <source>
        <dbReference type="SAM" id="Coils"/>
    </source>
</evidence>
<dbReference type="PROSITE" id="PS00397">
    <property type="entry name" value="RECOMBINASES_1"/>
    <property type="match status" value="1"/>
</dbReference>
<dbReference type="AlphaFoldDB" id="A0A1G1X6P9"/>